<feature type="domain" description="Phage MuF C-terminal" evidence="2">
    <location>
        <begin position="1426"/>
        <end position="1524"/>
    </location>
</feature>
<feature type="compositionally biased region" description="Low complexity" evidence="1">
    <location>
        <begin position="332"/>
        <end position="354"/>
    </location>
</feature>
<dbReference type="SUPFAM" id="SSF51294">
    <property type="entry name" value="Hedgehog/intein (Hint) domain"/>
    <property type="match status" value="1"/>
</dbReference>
<feature type="region of interest" description="Disordered" evidence="1">
    <location>
        <begin position="1"/>
        <end position="33"/>
    </location>
</feature>
<evidence type="ECO:0000256" key="1">
    <source>
        <dbReference type="SAM" id="MobiDB-lite"/>
    </source>
</evidence>
<feature type="region of interest" description="Disordered" evidence="1">
    <location>
        <begin position="332"/>
        <end position="357"/>
    </location>
</feature>
<name>A0ABY9AKH6_PARCI</name>
<feature type="region of interest" description="Disordered" evidence="1">
    <location>
        <begin position="2831"/>
        <end position="2857"/>
    </location>
</feature>
<feature type="region of interest" description="Disordered" evidence="1">
    <location>
        <begin position="1057"/>
        <end position="1122"/>
    </location>
</feature>
<feature type="compositionally biased region" description="Low complexity" evidence="1">
    <location>
        <begin position="1093"/>
        <end position="1104"/>
    </location>
</feature>
<evidence type="ECO:0000313" key="5">
    <source>
        <dbReference type="Proteomes" id="UP001242732"/>
    </source>
</evidence>
<dbReference type="Pfam" id="PF18823">
    <property type="entry name" value="InPase"/>
    <property type="match status" value="1"/>
</dbReference>
<feature type="compositionally biased region" description="Low complexity" evidence="1">
    <location>
        <begin position="556"/>
        <end position="608"/>
    </location>
</feature>
<dbReference type="InterPro" id="IPR041131">
    <property type="entry name" value="MuF_C"/>
</dbReference>
<dbReference type="RefSeq" id="WP_011794856.1">
    <property type="nucleotide sequence ID" value="NZ_CP029373.1"/>
</dbReference>
<dbReference type="InterPro" id="IPR036844">
    <property type="entry name" value="Hint_dom_sf"/>
</dbReference>
<dbReference type="Gene3D" id="3.10.28.10">
    <property type="entry name" value="Homing endonucleases"/>
    <property type="match status" value="1"/>
</dbReference>
<dbReference type="Proteomes" id="UP001242732">
    <property type="component" value="Chromosome"/>
</dbReference>
<feature type="compositionally biased region" description="Basic and acidic residues" evidence="1">
    <location>
        <begin position="1105"/>
        <end position="1122"/>
    </location>
</feature>
<feature type="region of interest" description="Disordered" evidence="1">
    <location>
        <begin position="774"/>
        <end position="797"/>
    </location>
</feature>
<accession>A0ABY9AKH6</accession>
<keyword evidence="5" id="KW-1185">Reference proteome</keyword>
<dbReference type="Pfam" id="PF18819">
    <property type="entry name" value="MuF_C"/>
    <property type="match status" value="1"/>
</dbReference>
<dbReference type="InterPro" id="IPR041595">
    <property type="entry name" value="Inorganic_Pase"/>
</dbReference>
<reference evidence="4 5" key="1">
    <citation type="submission" date="2023-06" db="EMBL/GenBank/DDBJ databases">
        <authorList>
            <person name="Ham H."/>
            <person name="Park D.S."/>
        </authorList>
    </citation>
    <scope>NUCLEOTIDE SEQUENCE [LARGE SCALE GENOMIC DNA]</scope>
    <source>
        <strain evidence="4 5">KACC 17005</strain>
    </source>
</reference>
<dbReference type="NCBIfam" id="NF032893">
    <property type="entry name" value="tail-700"/>
    <property type="match status" value="2"/>
</dbReference>
<dbReference type="GeneID" id="79793236"/>
<dbReference type="EMBL" id="CP127363">
    <property type="protein sequence ID" value="WIY47353.1"/>
    <property type="molecule type" value="Genomic_DNA"/>
</dbReference>
<evidence type="ECO:0000259" key="3">
    <source>
        <dbReference type="Pfam" id="PF18823"/>
    </source>
</evidence>
<feature type="compositionally biased region" description="Basic and acidic residues" evidence="1">
    <location>
        <begin position="1062"/>
        <end position="1071"/>
    </location>
</feature>
<organism evidence="4 5">
    <name type="scientific">Paracidovorax citrulli</name>
    <name type="common">Acidovorax citrulli</name>
    <dbReference type="NCBI Taxonomy" id="80869"/>
    <lineage>
        <taxon>Bacteria</taxon>
        <taxon>Pseudomonadati</taxon>
        <taxon>Pseudomonadota</taxon>
        <taxon>Betaproteobacteria</taxon>
        <taxon>Burkholderiales</taxon>
        <taxon>Comamonadaceae</taxon>
        <taxon>Paracidovorax</taxon>
    </lineage>
</organism>
<feature type="compositionally biased region" description="Basic and acidic residues" evidence="1">
    <location>
        <begin position="983"/>
        <end position="998"/>
    </location>
</feature>
<evidence type="ECO:0000259" key="2">
    <source>
        <dbReference type="Pfam" id="PF18819"/>
    </source>
</evidence>
<proteinExistence type="predicted"/>
<protein>
    <submittedName>
        <fullName evidence="4">PLxRFG domain-containing protein</fullName>
    </submittedName>
</protein>
<feature type="compositionally biased region" description="Low complexity" evidence="1">
    <location>
        <begin position="963"/>
        <end position="982"/>
    </location>
</feature>
<feature type="region of interest" description="Disordered" evidence="1">
    <location>
        <begin position="893"/>
        <end position="998"/>
    </location>
</feature>
<evidence type="ECO:0000313" key="4">
    <source>
        <dbReference type="EMBL" id="WIY47353.1"/>
    </source>
</evidence>
<feature type="compositionally biased region" description="Low complexity" evidence="1">
    <location>
        <begin position="391"/>
        <end position="406"/>
    </location>
</feature>
<feature type="region of interest" description="Disordered" evidence="1">
    <location>
        <begin position="377"/>
        <end position="423"/>
    </location>
</feature>
<feature type="compositionally biased region" description="Basic and acidic residues" evidence="1">
    <location>
        <begin position="473"/>
        <end position="482"/>
    </location>
</feature>
<gene>
    <name evidence="4" type="ORF">QRO08_16115</name>
</gene>
<sequence length="2857" mass="305361">MEDQNLKPFDGVLDAPSSGTLQPFSGALDGEEPKRGLKGWGQDIAATAVKGAIAIPEAAVGLADILTGGRVGKFLENEGGAVGFRPKQTREIVNDWHSDATKEAQRKFQEADGIVDKAVTAVQNPSLVVASVGESIPTMIGGGAIGRGLLAATRLGQMGAKGAALAGAAGEGLTMAGSQAEQIRQETPDGLLTPSQAGLAAATGAVGGAVGAVGGRIAQRLGIGDAETMLAQGRSGMARQFADEAAGAAVNPLQQQAVKSIPRHVIEGAIAEGLLEELPQSVAEQIFQNVALDKPWYDQVDSAIVLGALSGGAMGAGAAGYHAAARPRAAAVGEGDPAAARPAGDEPAAEAPARNPGLERVSEAFAEQLRMLQEQEQGEVLGPQSAPPDGAAALAEQRAAAAAQRQADMEASRAVESPDDEIYQSTGAQVPRSVRMGINPADGPLSTGAAMAVDTGVSDQMQQAAALAQAAEAGEKSGKAQKQEQPARSPLGADPETGEIPGSDDVANWSDAQLSEVFRGAQGRDVRIKLAQELSRRKAARAAEQSTPVKGTTDGPQAQPASTQPPAAAQAPAVAAAGAPAQGTLINGGTTTADAGAQAKTAAGAQAAPESKDQRAQRIDAAGQTWTRLPTVQRQVVAEQLKGLKPVLQKNLAGAKWENLNSDLKRKIADLIAPVQEAAAAPAPAPAAPVAMARGTTFPPLDAQPVPAAAEARVPPKAAGTSARAARAAAAPVSAPTVAQAAAQEAATSLSNDLPEPTEAQKLAGNYRKGHARINGHDISIENPAGTRRRPEWPPLQNHYGYIKGTKGADKDHVDVFMTDRAEDSALPVFVVDQVNKDGSFDEHKVVMGAADEAEARSTYLGNYEKGWTGLGGITQMTQDEFKDWVRDPAKTVKPAAAPAAGDALPTAAAEEAGPAPDKDAETAPAPAPALPASESASAAPPAPPAAAETVPQRMKRAKAEKAAAPATPAAAGEASPAAKPKTVPEKMKDAKAKRESKAVREAREAEERRAAYFAPGNVVRGYGGGFDRVVSYQPADADGRWSVTVREVQKDGSGAWADKAGAVERTHGTEPSKVNYATGPAGRMEVDPAPAPAAASHEPSAPARNRDNARKRGPAESEPLFRRYAQDDLGAGMAAELLRIMGKGDGFSPEARLQAVESIRATVSPIVAAWQNAPEVVVAYDLNDPIIPQRVRDADTRQRSGGAHGAPEGFYFGGKAYLMASRLTTPEDAARVLYHEVAGHHGLRGLFGPELDKILNQVATMRRADVDAKMAEYGMRGVDRISRARAAEEVLAEMAEKNPQLSFVQRAVAAIRNFLREHVPGFGSLRLRDADIIQAYILPARNWVERAAAARERGMGSAAMQYSLAQDEARSGFAAEVRAAITAGLNNDERALRAQVPLGIETPAALEALGVVRKPVVTNRNLLAKMHFEHGVPRADLERLGELLSNPVMVFKSDTQPGRMVVVTSLVVRGNPVVVAVDPNGASNRAEVVYVPSAYPKDNADRTFTRWIRDGLLQFANKKESRQLATTARLQLPGVVQRVSGFRANYKTEADLPQTGAGPDVMFSRERIAALKDSALDQITQTMSHPGKVSLWDKTIGTMRHLAERAPAFKPVFESAQRFIDDVSMLGNDAADMAPRLLPRVDSWRDLTKKPITAADNKAVARPLFEGTLMWARDIDGTPVLLDDLTAKYQNLPADQKAQLLLRGGRLDPKILTAWQGLPVGMYEANVNTSFNSRVLKAGVVWSQKELETMFGLDANQVSLYQEGRAAIDRSIDMTARADMLRSLGDEYAGMRDAVLAQETLDDAVELLTRTLMDDARDRPEWSERLMKLNNAVVKAQERAQQLMDEGYAPLSRFGRYTVDVVDAAGDRQYFGMFETKADSNRMKAEMEKQFPGATVTQGTMSQDAFKLFAGVTPESLEMFGSMLGLDGKGDDPKDKAFQAYLQLAKNNHSALKRLIHRKGVAGYSEDVGRVLASFVYSNARLGAGGLNAGTMESAINAIPKEQGELKDLAMGLRDYIANPQEEGQAVRGMLFAQYLGGSVASAAVNMMQPFQITMPWLSQFGGMRKAGAQMARALKDMSRKGFQYEPDLAAAMQSAEEDGVVSPQEIHQLMSQARGTGSLRTGDGTKVGDARAAVANNWERVKVAWGQPFALAEQFNRRSTFIAAYRMAKEQGMAEPSNFARKAVLETQFVYSKANKPRFARGAVGGALFCVDDTTEALTQRGWVGPDHLVPGDMLASFDMTTERLIWAPMASVHIFDHDGEMVHAKSKTLDMLMTPDHRVVHYKRKRTKGAQRGTTHWELGVAEAQDIPASHRVQIPTAAPFDHLPTGEPITDAQARVLGWVVTEGWFTKKNRGREEWGGALKLYQNEGRTADLIRADLDAAGLEYTETTWNYVGGNAAHIRFNIKKSSAAVLRKMLPGKQLTPALLMRMTKAQIELLVDRMIEGDGSESAAGQRCLIQNPGQTLETFQMALTILGKSFRVSKHGPSCRKVLIRESQRTENGRYSVKESERVRYTGRVWCPIVPGTSTWVARRNGMPFITHNTFKTYSVSYLELMHRMWTQGGPEGKRAVGWAIAMLLLMSGAGGLPFMEDAEDLIDGAAQMMGYNLSSKQWRKQLLADVMGKEIADFVEQGVSGLPGAPVDVSGRMGLGNLLPGTGLLLSKQNRERDLLEVAGPAGDLIARGFTAGRKLLTGDAGGAALEVAPTAVRNAVKGVDMAATGIYKDKKGYKVIDTTLAEAGAKFLGFQPKSVAEVQEANSFMQRTKTFYTQTSSEIKAQWADALFRKDDAALAEARERLADWNRNNPEQPIVVKMPDVWKRVREMGKDRTQRIADTAPKALRQQMREAAREAGQAPA</sequence>
<feature type="compositionally biased region" description="Low complexity" evidence="1">
    <location>
        <begin position="893"/>
        <end position="916"/>
    </location>
</feature>
<dbReference type="InterPro" id="IPR027434">
    <property type="entry name" value="Homing_endonucl"/>
</dbReference>
<feature type="region of interest" description="Disordered" evidence="1">
    <location>
        <begin position="466"/>
        <end position="511"/>
    </location>
</feature>
<feature type="compositionally biased region" description="Low complexity" evidence="1">
    <location>
        <begin position="931"/>
        <end position="940"/>
    </location>
</feature>
<feature type="region of interest" description="Disordered" evidence="1">
    <location>
        <begin position="534"/>
        <end position="618"/>
    </location>
</feature>
<feature type="domain" description="Inorganic pyrophosphatase" evidence="3">
    <location>
        <begin position="759"/>
        <end position="886"/>
    </location>
</feature>